<sequence length="72" mass="8421">LLNEEKHQLEAQPAGEPANEKVEEILAVEEEQAINSQTQEFLKNELLKKTLEDFEHEQIQKAHDQIKNEQEK</sequence>
<accession>A0A9P8QH77</accession>
<protein>
    <submittedName>
        <fullName evidence="1">Uncharacterized protein</fullName>
    </submittedName>
</protein>
<reference evidence="1" key="2">
    <citation type="submission" date="2021-01" db="EMBL/GenBank/DDBJ databases">
        <authorList>
            <person name="Schikora-Tamarit M.A."/>
        </authorList>
    </citation>
    <scope>NUCLEOTIDE SEQUENCE</scope>
    <source>
        <strain evidence="1">CBS2887</strain>
    </source>
</reference>
<evidence type="ECO:0000313" key="2">
    <source>
        <dbReference type="Proteomes" id="UP000774326"/>
    </source>
</evidence>
<name>A0A9P8QH77_WICPI</name>
<comment type="caution">
    <text evidence="1">The sequence shown here is derived from an EMBL/GenBank/DDBJ whole genome shotgun (WGS) entry which is preliminary data.</text>
</comment>
<feature type="non-terminal residue" evidence="1">
    <location>
        <position position="1"/>
    </location>
</feature>
<keyword evidence="2" id="KW-1185">Reference proteome</keyword>
<reference evidence="1" key="1">
    <citation type="journal article" date="2021" name="Open Biol.">
        <title>Shared evolutionary footprints suggest mitochondrial oxidative damage underlies multiple complex I losses in fungi.</title>
        <authorList>
            <person name="Schikora-Tamarit M.A."/>
            <person name="Marcet-Houben M."/>
            <person name="Nosek J."/>
            <person name="Gabaldon T."/>
        </authorList>
    </citation>
    <scope>NUCLEOTIDE SEQUENCE</scope>
    <source>
        <strain evidence="1">CBS2887</strain>
    </source>
</reference>
<gene>
    <name evidence="1" type="ORF">WICPIJ_000219</name>
</gene>
<evidence type="ECO:0000313" key="1">
    <source>
        <dbReference type="EMBL" id="KAH3688797.1"/>
    </source>
</evidence>
<proteinExistence type="predicted"/>
<dbReference type="AlphaFoldDB" id="A0A9P8QH77"/>
<dbReference type="EMBL" id="JAEUBG010000150">
    <property type="protein sequence ID" value="KAH3688797.1"/>
    <property type="molecule type" value="Genomic_DNA"/>
</dbReference>
<organism evidence="1 2">
    <name type="scientific">Wickerhamomyces pijperi</name>
    <name type="common">Yeast</name>
    <name type="synonym">Pichia pijperi</name>
    <dbReference type="NCBI Taxonomy" id="599730"/>
    <lineage>
        <taxon>Eukaryota</taxon>
        <taxon>Fungi</taxon>
        <taxon>Dikarya</taxon>
        <taxon>Ascomycota</taxon>
        <taxon>Saccharomycotina</taxon>
        <taxon>Saccharomycetes</taxon>
        <taxon>Phaffomycetales</taxon>
        <taxon>Wickerhamomycetaceae</taxon>
        <taxon>Wickerhamomyces</taxon>
    </lineage>
</organism>
<dbReference type="Proteomes" id="UP000774326">
    <property type="component" value="Unassembled WGS sequence"/>
</dbReference>